<evidence type="ECO:0000256" key="2">
    <source>
        <dbReference type="ARBA" id="ARBA00023136"/>
    </source>
</evidence>
<dbReference type="Proteomes" id="UP000600588">
    <property type="component" value="Unassembled WGS sequence"/>
</dbReference>
<dbReference type="SUPFAM" id="SSF49464">
    <property type="entry name" value="Carboxypeptidase regulatory domain-like"/>
    <property type="match status" value="1"/>
</dbReference>
<feature type="domain" description="TonB-dependent receptor-like beta-barrel" evidence="5">
    <location>
        <begin position="436"/>
        <end position="869"/>
    </location>
</feature>
<dbReference type="AlphaFoldDB" id="A0A8J6QFB4"/>
<reference evidence="6 7" key="1">
    <citation type="submission" date="2020-09" db="EMBL/GenBank/DDBJ databases">
        <title>TT11 complete genome.</title>
        <authorList>
            <person name="Wu Z."/>
        </authorList>
    </citation>
    <scope>NUCLEOTIDE SEQUENCE [LARGE SCALE GENOMIC DNA]</scope>
    <source>
        <strain evidence="6 7">TT11</strain>
    </source>
</reference>
<keyword evidence="7" id="KW-1185">Reference proteome</keyword>
<dbReference type="InterPro" id="IPR000531">
    <property type="entry name" value="Beta-barrel_TonB"/>
</dbReference>
<accession>A0A8J6QFB4</accession>
<dbReference type="InterPro" id="IPR008969">
    <property type="entry name" value="CarboxyPept-like_regulatory"/>
</dbReference>
<gene>
    <name evidence="6" type="ORF">ICJ83_02735</name>
</gene>
<dbReference type="EMBL" id="JACVXB010000001">
    <property type="protein sequence ID" value="MBD0831039.1"/>
    <property type="molecule type" value="Genomic_DNA"/>
</dbReference>
<feature type="chain" id="PRO_5035180553" evidence="4">
    <location>
        <begin position="20"/>
        <end position="922"/>
    </location>
</feature>
<keyword evidence="4" id="KW-0732">Signal</keyword>
<dbReference type="SUPFAM" id="SSF56935">
    <property type="entry name" value="Porins"/>
    <property type="match status" value="1"/>
</dbReference>
<sequence>MNKLLLILLLSFVFAYASAAQQAKIKGRVKDNISLQYVEGVTVAIEKTNISTTTDNLGVFVLSDELPLGEHLLIISKVGYITKRFPIVINPSKMLDLSGITLEQDTSIVNDMYTIVLTDDELDDDTGGADNISGLLSASLDVFQRTAAFEFSASFFRLRGLDSDMSLVSINGIEMNKMYSGRPQWSNWGGLNAMVRQQEFSSGLMPSFNNFGNVLGTTNINTRASHYREGGQVTYSSSNRSYTNRLMINYATGSLKNNWALAIMFSRRWGNEGFQDATLYDANSFFISAEKNLNKNHSLNLTAIYAPNKRGKSSPNTQEVYDLKGIKYNEYWGWQQGNKRNSRIKNVEEPIFIFSHYWDISSKSHLNTNVAYQFGKVGNSRLDYGGTRLNNDGVPIGGGANPSPSYYQKLPSYWLAQTPEANYENAYLSEQEFLNYGQIDWNHLYQTNYNNTQANASYVLYEDRNDDTQLSLNSGFQTELNGHVSLNASINYKRLESENYAEVIDLLGGNGVLNVDAFDGFQYDLQQPNKISKEGDTFKYNYNFFANLMSGYVQGKFNYKTIDFYLAATVSKTNYQREGVFDNEANAGNSVGKSDPVHFTGFGFKAGLTYKYSGKHILKANLGYMQRPPSLRNTFSNARVNNNVVPQIKEEKIKALDFSYIYRSPIVKSRLTGFYIKTEDANEIAFYYADGVTGFEGTSEFVSEIIQGIDKSYLGLETGIEAKITSTFKLKAAVSYGQYLYANNPSLTLSSNSISVNQGQANLKNYRLASGPQHAYSFGFEYRDPNYWWLGATANYFTNTYLDISPITRTSNFYKNPEDGLPFNDYDESVARELLKQEQFDNYMVVNLVGGKSWRIDSYYVGFFASVGNVLDKVYKTGGFEQGRSANYRELKEDVARDKRVFGPKYWYGRGTNYFLNLYFRF</sequence>
<dbReference type="InterPro" id="IPR036942">
    <property type="entry name" value="Beta-barrel_TonB_sf"/>
</dbReference>
<evidence type="ECO:0000313" key="7">
    <source>
        <dbReference type="Proteomes" id="UP000600588"/>
    </source>
</evidence>
<dbReference type="GO" id="GO:0009279">
    <property type="term" value="C:cell outer membrane"/>
    <property type="evidence" value="ECO:0007669"/>
    <property type="project" value="UniProtKB-SubCell"/>
</dbReference>
<evidence type="ECO:0000313" key="6">
    <source>
        <dbReference type="EMBL" id="MBD0831039.1"/>
    </source>
</evidence>
<evidence type="ECO:0000256" key="3">
    <source>
        <dbReference type="ARBA" id="ARBA00023237"/>
    </source>
</evidence>
<evidence type="ECO:0000256" key="4">
    <source>
        <dbReference type="SAM" id="SignalP"/>
    </source>
</evidence>
<comment type="caution">
    <text evidence="6">The sequence shown here is derived from an EMBL/GenBank/DDBJ whole genome shotgun (WGS) entry which is preliminary data.</text>
</comment>
<keyword evidence="6" id="KW-0675">Receptor</keyword>
<evidence type="ECO:0000259" key="5">
    <source>
        <dbReference type="Pfam" id="PF00593"/>
    </source>
</evidence>
<evidence type="ECO:0000256" key="1">
    <source>
        <dbReference type="ARBA" id="ARBA00004442"/>
    </source>
</evidence>
<name>A0A8J6QFB4_9FLAO</name>
<dbReference type="Pfam" id="PF00593">
    <property type="entry name" value="TonB_dep_Rec_b-barrel"/>
    <property type="match status" value="1"/>
</dbReference>
<comment type="subcellular location">
    <subcellularLocation>
        <location evidence="1">Cell outer membrane</location>
    </subcellularLocation>
</comment>
<dbReference type="Gene3D" id="2.60.40.1120">
    <property type="entry name" value="Carboxypeptidase-like, regulatory domain"/>
    <property type="match status" value="1"/>
</dbReference>
<keyword evidence="2" id="KW-0472">Membrane</keyword>
<organism evidence="6 7">
    <name type="scientific">Aestuariibaculum sediminum</name>
    <dbReference type="NCBI Taxonomy" id="2770637"/>
    <lineage>
        <taxon>Bacteria</taxon>
        <taxon>Pseudomonadati</taxon>
        <taxon>Bacteroidota</taxon>
        <taxon>Flavobacteriia</taxon>
        <taxon>Flavobacteriales</taxon>
        <taxon>Flavobacteriaceae</taxon>
    </lineage>
</organism>
<keyword evidence="3" id="KW-0998">Cell outer membrane</keyword>
<feature type="signal peptide" evidence="4">
    <location>
        <begin position="1"/>
        <end position="19"/>
    </location>
</feature>
<dbReference type="Pfam" id="PF13715">
    <property type="entry name" value="CarbopepD_reg_2"/>
    <property type="match status" value="1"/>
</dbReference>
<protein>
    <submittedName>
        <fullName evidence="6">TonB-dependent receptor</fullName>
    </submittedName>
</protein>
<proteinExistence type="predicted"/>
<dbReference type="Gene3D" id="2.40.170.20">
    <property type="entry name" value="TonB-dependent receptor, beta-barrel domain"/>
    <property type="match status" value="1"/>
</dbReference>
<dbReference type="RefSeq" id="WP_188228818.1">
    <property type="nucleotide sequence ID" value="NZ_JACVXB010000001.1"/>
</dbReference>